<comment type="similarity">
    <text evidence="6">Belongs to the major facilitator superfamily. Phosphate:H(+) symporter (TC 2.A.1.9) family.</text>
</comment>
<dbReference type="Proteomes" id="UP001652660">
    <property type="component" value="Chromosome 11e"/>
</dbReference>
<evidence type="ECO:0000256" key="6">
    <source>
        <dbReference type="ARBA" id="ARBA00044504"/>
    </source>
</evidence>
<reference evidence="9 10" key="2">
    <citation type="submission" date="2025-05" db="UniProtKB">
        <authorList>
            <consortium name="RefSeq"/>
        </authorList>
    </citation>
    <scope>IDENTIFICATION</scope>
    <source>
        <tissue evidence="9 10">Leaves</tissue>
    </source>
</reference>
<accession>A0A6P6VBG1</accession>
<dbReference type="GO" id="GO:0016020">
    <property type="term" value="C:membrane"/>
    <property type="evidence" value="ECO:0007669"/>
    <property type="project" value="UniProtKB-SubCell"/>
</dbReference>
<feature type="transmembrane region" description="Helical" evidence="7">
    <location>
        <begin position="312"/>
        <end position="337"/>
    </location>
</feature>
<dbReference type="OrthoDB" id="1181826at2759"/>
<evidence type="ECO:0000313" key="11">
    <source>
        <dbReference type="RefSeq" id="XP_071928668.1"/>
    </source>
</evidence>
<evidence type="ECO:0000256" key="4">
    <source>
        <dbReference type="ARBA" id="ARBA00022989"/>
    </source>
</evidence>
<comment type="subcellular location">
    <subcellularLocation>
        <location evidence="1">Membrane</location>
        <topology evidence="1">Multi-pass membrane protein</topology>
    </subcellularLocation>
</comment>
<gene>
    <name evidence="9 10" type="primary">LOC113716798</name>
    <name evidence="11 12" type="synonym">LOC140021527</name>
</gene>
<dbReference type="InterPro" id="IPR036259">
    <property type="entry name" value="MFS_trans_sf"/>
</dbReference>
<evidence type="ECO:0000313" key="10">
    <source>
        <dbReference type="RefSeq" id="XP_027097051.2"/>
    </source>
</evidence>
<reference evidence="8" key="1">
    <citation type="journal article" date="2025" name="Foods">
        <title>Unveiling the Microbial Signatures of Arabica Coffee Cherries: Insights into Ripeness Specific Diversity, Functional Traits, and Implications for Quality and Safety.</title>
        <authorList>
            <consortium name="RefSeq"/>
            <person name="Tenea G.N."/>
            <person name="Cifuentes V."/>
            <person name="Reyes P."/>
            <person name="Cevallos-Vallejos M."/>
        </authorList>
    </citation>
    <scope>NUCLEOTIDE SEQUENCE [LARGE SCALE GENOMIC DNA]</scope>
</reference>
<evidence type="ECO:0000256" key="5">
    <source>
        <dbReference type="ARBA" id="ARBA00023136"/>
    </source>
</evidence>
<name>A0A6P6V2W5_COFAR</name>
<dbReference type="RefSeq" id="XP_027097051.2">
    <property type="nucleotide sequence ID" value="XM_027241250.2"/>
</dbReference>
<feature type="transmembrane region" description="Helical" evidence="7">
    <location>
        <begin position="473"/>
        <end position="499"/>
    </location>
</feature>
<keyword evidence="8" id="KW-1185">Reference proteome</keyword>
<dbReference type="RefSeq" id="XP_071928669.1">
    <property type="nucleotide sequence ID" value="XM_072072568.1"/>
</dbReference>
<evidence type="ECO:0000313" key="8">
    <source>
        <dbReference type="Proteomes" id="UP001652660"/>
    </source>
</evidence>
<protein>
    <submittedName>
        <fullName evidence="9 10">Protein NRT1/ PTR FAMILY 5.5-like isoform X1</fullName>
    </submittedName>
</protein>
<dbReference type="InterPro" id="IPR000109">
    <property type="entry name" value="POT_fam"/>
</dbReference>
<accession>A0A6P6V2W5</accession>
<evidence type="ECO:0000256" key="7">
    <source>
        <dbReference type="SAM" id="Phobius"/>
    </source>
</evidence>
<feature type="transmembrane region" description="Helical" evidence="7">
    <location>
        <begin position="432"/>
        <end position="453"/>
    </location>
</feature>
<dbReference type="GO" id="GO:0022857">
    <property type="term" value="F:transmembrane transporter activity"/>
    <property type="evidence" value="ECO:0007669"/>
    <property type="project" value="InterPro"/>
</dbReference>
<feature type="transmembrane region" description="Helical" evidence="7">
    <location>
        <begin position="388"/>
        <end position="411"/>
    </location>
</feature>
<dbReference type="AlphaFoldDB" id="A0A6P6V2W5"/>
<feature type="transmembrane region" description="Helical" evidence="7">
    <location>
        <begin position="67"/>
        <end position="86"/>
    </location>
</feature>
<dbReference type="RefSeq" id="XP_071928668.1">
    <property type="nucleotide sequence ID" value="XM_072072567.1"/>
</dbReference>
<feature type="transmembrane region" description="Helical" evidence="7">
    <location>
        <begin position="240"/>
        <end position="261"/>
    </location>
</feature>
<dbReference type="GeneID" id="113716798"/>
<dbReference type="SUPFAM" id="SSF103473">
    <property type="entry name" value="MFS general substrate transporter"/>
    <property type="match status" value="1"/>
</dbReference>
<dbReference type="Gene3D" id="1.20.1250.20">
    <property type="entry name" value="MFS general substrate transporter like domains"/>
    <property type="match status" value="2"/>
</dbReference>
<feature type="transmembrane region" description="Helical" evidence="7">
    <location>
        <begin position="520"/>
        <end position="546"/>
    </location>
</feature>
<sequence length="587" mass="66276">MAFLRIMVLIWADMLATYVTWIMQKYLSDVWKIGFTHAAGIMNVYNGLAKCVPLFLFSFVDCGVDNFWILLFSSIAFSTGLGFLSMSTPPVLHKATHTCNEYQPNCIGHTQKALFYSGLALVAVGISGHIVSLVTFALDQLERRSVPVHDTTSHRRRNNMGLVIQLARMRRNKGKNDVNFMTEYEDPPPPPLVTENRRQQPNDTLEEDLLKLQFQPLEAMLELVNRQKERNGGSISDLRILGFIFVLIVAVGVLIGLPYVKPWKLRFGIPAICTLVATLVFSLCFCGYKDSKLRYSDRAVIRLRTHSKERQVLIRMLPIWFTCIICGVVTAIGNTYFVEQANHMNYKVGILKFPDSILLVLYGTAKTVFKRVYDRISNWLGEASQKKYAPAFGIALATIFSASCCIVASIIETRRIHVIRSHGLVDKPDEDIPMTVFWLVPQFVLLGGLDAFYENSVAPFLNDQSPPSMKKYLVYLNPGLSGLGAIGSVFSVYVVGEISKKGGKKSWFQHDLNQSRLDHYYWILAGLSGANLIWFFLTAICIPFPYRDPVSSDTQETTDNQDKNVDQMNTNDEFINSLIIKENQDVL</sequence>
<proteinExistence type="inferred from homology"/>
<feature type="transmembrane region" description="Helical" evidence="7">
    <location>
        <begin position="44"/>
        <end position="60"/>
    </location>
</feature>
<evidence type="ECO:0000313" key="12">
    <source>
        <dbReference type="RefSeq" id="XP_071928669.1"/>
    </source>
</evidence>
<feature type="transmembrane region" description="Helical" evidence="7">
    <location>
        <begin position="7"/>
        <end position="24"/>
    </location>
</feature>
<feature type="transmembrane region" description="Helical" evidence="7">
    <location>
        <begin position="267"/>
        <end position="288"/>
    </location>
</feature>
<comment type="similarity">
    <text evidence="2">Belongs to the major facilitator superfamily. Proton-dependent oligopeptide transporter (POT/PTR) (TC 2.A.17) family.</text>
</comment>
<keyword evidence="4 7" id="KW-1133">Transmembrane helix</keyword>
<keyword evidence="3 7" id="KW-0812">Transmembrane</keyword>
<dbReference type="PANTHER" id="PTHR11654">
    <property type="entry name" value="OLIGOPEPTIDE TRANSPORTER-RELATED"/>
    <property type="match status" value="1"/>
</dbReference>
<keyword evidence="5 7" id="KW-0472">Membrane</keyword>
<feature type="transmembrane region" description="Helical" evidence="7">
    <location>
        <begin position="114"/>
        <end position="138"/>
    </location>
</feature>
<organism evidence="8 10">
    <name type="scientific">Coffea arabica</name>
    <name type="common">Arabian coffee</name>
    <dbReference type="NCBI Taxonomy" id="13443"/>
    <lineage>
        <taxon>Eukaryota</taxon>
        <taxon>Viridiplantae</taxon>
        <taxon>Streptophyta</taxon>
        <taxon>Embryophyta</taxon>
        <taxon>Tracheophyta</taxon>
        <taxon>Spermatophyta</taxon>
        <taxon>Magnoliopsida</taxon>
        <taxon>eudicotyledons</taxon>
        <taxon>Gunneridae</taxon>
        <taxon>Pentapetalae</taxon>
        <taxon>asterids</taxon>
        <taxon>lamiids</taxon>
        <taxon>Gentianales</taxon>
        <taxon>Rubiaceae</taxon>
        <taxon>Ixoroideae</taxon>
        <taxon>Gardenieae complex</taxon>
        <taxon>Bertiereae - Coffeeae clade</taxon>
        <taxon>Coffeeae</taxon>
        <taxon>Coffea</taxon>
    </lineage>
</organism>
<dbReference type="Pfam" id="PF00854">
    <property type="entry name" value="PTR2"/>
    <property type="match status" value="1"/>
</dbReference>
<evidence type="ECO:0000313" key="9">
    <source>
        <dbReference type="RefSeq" id="XP_027097050.2"/>
    </source>
</evidence>
<evidence type="ECO:0000256" key="1">
    <source>
        <dbReference type="ARBA" id="ARBA00004141"/>
    </source>
</evidence>
<evidence type="ECO:0000256" key="2">
    <source>
        <dbReference type="ARBA" id="ARBA00005982"/>
    </source>
</evidence>
<dbReference type="RefSeq" id="XP_027097050.2">
    <property type="nucleotide sequence ID" value="XM_027241249.2"/>
</dbReference>
<evidence type="ECO:0000256" key="3">
    <source>
        <dbReference type="ARBA" id="ARBA00022692"/>
    </source>
</evidence>
<dbReference type="Proteomes" id="UP001652660">
    <property type="component" value="Chromosome 11c"/>
</dbReference>